<evidence type="ECO:0000313" key="3">
    <source>
        <dbReference type="Proteomes" id="UP000249829"/>
    </source>
</evidence>
<proteinExistence type="predicted"/>
<name>A0A2V5IE20_ASPV1</name>
<organism evidence="2 3">
    <name type="scientific">Aspergillus violaceofuscus (strain CBS 115571)</name>
    <dbReference type="NCBI Taxonomy" id="1450538"/>
    <lineage>
        <taxon>Eukaryota</taxon>
        <taxon>Fungi</taxon>
        <taxon>Dikarya</taxon>
        <taxon>Ascomycota</taxon>
        <taxon>Pezizomycotina</taxon>
        <taxon>Eurotiomycetes</taxon>
        <taxon>Eurotiomycetidae</taxon>
        <taxon>Eurotiales</taxon>
        <taxon>Aspergillaceae</taxon>
        <taxon>Aspergillus</taxon>
    </lineage>
</organism>
<keyword evidence="1" id="KW-1133">Transmembrane helix</keyword>
<dbReference type="InterPro" id="IPR053008">
    <property type="entry name" value="Phomopsin_biosynth_assoc"/>
</dbReference>
<dbReference type="Proteomes" id="UP000249829">
    <property type="component" value="Unassembled WGS sequence"/>
</dbReference>
<keyword evidence="1" id="KW-0812">Transmembrane</keyword>
<dbReference type="AlphaFoldDB" id="A0A2V5IE20"/>
<gene>
    <name evidence="2" type="ORF">BO99DRAFT_440738</name>
</gene>
<dbReference type="STRING" id="1450538.A0A2V5IE20"/>
<dbReference type="EMBL" id="KZ825111">
    <property type="protein sequence ID" value="PYI22237.1"/>
    <property type="molecule type" value="Genomic_DNA"/>
</dbReference>
<feature type="transmembrane region" description="Helical" evidence="1">
    <location>
        <begin position="49"/>
        <end position="74"/>
    </location>
</feature>
<evidence type="ECO:0000313" key="2">
    <source>
        <dbReference type="EMBL" id="PYI22237.1"/>
    </source>
</evidence>
<dbReference type="PANTHER" id="PTHR35896">
    <property type="entry name" value="IG-LIKE DOMAIN-CONTAINING PROTEIN"/>
    <property type="match status" value="1"/>
</dbReference>
<keyword evidence="3" id="KW-1185">Reference proteome</keyword>
<dbReference type="OMA" id="NMLANWL"/>
<accession>A0A2V5IE20</accession>
<sequence>MAMDKIFPHHHHNYEPVPKTENSGDGTTTIINHGSRRRYSVQQFLKRNLTAITISGLILVLVLLVLAVIAAITIEPFRQVLVVKLSSSSSTINGQRQCFSTNRHTTLSCGNSTAEATEMGCSYDPLSACWLHKDCPHDYSEDFATFNDGKPFQYYYDHEMQHPMKDYTEVGNNEQGYYFTVTREHLVHCLYLLRRGHDVYKRGDRVDTMLADTGHVAHCANFLADYLRRPDPYLDSLGTQGQTNCFMSCRPKRDHGHPDRDHDRDTERCGFGRHRDSNGHCVDGEARMSLTGVLADVALAITVAPTASVLMATMMNQTKAPRC</sequence>
<evidence type="ECO:0000256" key="1">
    <source>
        <dbReference type="SAM" id="Phobius"/>
    </source>
</evidence>
<protein>
    <submittedName>
        <fullName evidence="2">Uncharacterized protein</fullName>
    </submittedName>
</protein>
<dbReference type="PANTHER" id="PTHR35896:SF3">
    <property type="entry name" value="MAJOR FACILITATOR SUPERFAMILY TRANSPORTER"/>
    <property type="match status" value="1"/>
</dbReference>
<keyword evidence="1" id="KW-0472">Membrane</keyword>
<reference evidence="2 3" key="1">
    <citation type="submission" date="2018-02" db="EMBL/GenBank/DDBJ databases">
        <title>The genomes of Aspergillus section Nigri reveals drivers in fungal speciation.</title>
        <authorList>
            <consortium name="DOE Joint Genome Institute"/>
            <person name="Vesth T.C."/>
            <person name="Nybo J."/>
            <person name="Theobald S."/>
            <person name="Brandl J."/>
            <person name="Frisvad J.C."/>
            <person name="Nielsen K.F."/>
            <person name="Lyhne E.K."/>
            <person name="Kogle M.E."/>
            <person name="Kuo A."/>
            <person name="Riley R."/>
            <person name="Clum A."/>
            <person name="Nolan M."/>
            <person name="Lipzen A."/>
            <person name="Salamov A."/>
            <person name="Henrissat B."/>
            <person name="Wiebenga A."/>
            <person name="De vries R.P."/>
            <person name="Grigoriev I.V."/>
            <person name="Mortensen U.H."/>
            <person name="Andersen M.R."/>
            <person name="Baker S.E."/>
        </authorList>
    </citation>
    <scope>NUCLEOTIDE SEQUENCE [LARGE SCALE GENOMIC DNA]</scope>
    <source>
        <strain evidence="2 3">CBS 115571</strain>
    </source>
</reference>